<keyword evidence="2" id="KW-0479">Metal-binding</keyword>
<dbReference type="Pfam" id="PF01255">
    <property type="entry name" value="Prenyltransf"/>
    <property type="match status" value="1"/>
</dbReference>
<dbReference type="EC" id="2.5.1.31" evidence="2"/>
<evidence type="ECO:0000256" key="2">
    <source>
        <dbReference type="HAMAP-Rule" id="MF_01139"/>
    </source>
</evidence>
<gene>
    <name evidence="2" type="primary">uppS</name>
    <name evidence="3" type="ORF">A8135_05445</name>
</gene>
<keyword evidence="2" id="KW-0460">Magnesium</keyword>
<comment type="similarity">
    <text evidence="2">Belongs to the UPP synthase family.</text>
</comment>
<feature type="binding site" evidence="2">
    <location>
        <position position="19"/>
    </location>
    <ligand>
        <name>substrate</name>
    </ligand>
</feature>
<keyword evidence="2" id="KW-0573">Peptidoglycan synthesis</keyword>
<comment type="function">
    <text evidence="2">Catalyzes the sequential condensation of isopentenyl diphosphate (IPP) with (2E,6E)-farnesyl diphosphate (E,E-FPP) to yield (2Z,6Z,10Z,14Z,18Z,22Z,26Z,30Z,34E,38E)-undecaprenyl diphosphate (di-trans,octa-cis-UPP). UPP is the precursor of glycosyl carrier lipid in the biosynthesis of bacterial cell wall polysaccharide components such as peptidoglycan and lipopolysaccharide.</text>
</comment>
<name>A0ABX2XRF4_9GAMM</name>
<evidence type="ECO:0000313" key="4">
    <source>
        <dbReference type="Proteomes" id="UP000093336"/>
    </source>
</evidence>
<dbReference type="NCBIfam" id="TIGR00055">
    <property type="entry name" value="uppS"/>
    <property type="match status" value="1"/>
</dbReference>
<accession>A0ABX2XRF4</accession>
<dbReference type="EMBL" id="LYOZ01000052">
    <property type="protein sequence ID" value="OCH97200.1"/>
    <property type="molecule type" value="Genomic_DNA"/>
</dbReference>
<comment type="catalytic activity">
    <reaction evidence="2">
        <text>8 isopentenyl diphosphate + (2E,6E)-farnesyl diphosphate = di-trans,octa-cis-undecaprenyl diphosphate + 8 diphosphate</text>
        <dbReference type="Rhea" id="RHEA:27551"/>
        <dbReference type="ChEBI" id="CHEBI:33019"/>
        <dbReference type="ChEBI" id="CHEBI:58405"/>
        <dbReference type="ChEBI" id="CHEBI:128769"/>
        <dbReference type="ChEBI" id="CHEBI:175763"/>
        <dbReference type="EC" id="2.5.1.31"/>
    </reaction>
</comment>
<dbReference type="PROSITE" id="PS01066">
    <property type="entry name" value="UPP_SYNTHASE"/>
    <property type="match status" value="1"/>
</dbReference>
<comment type="caution">
    <text evidence="3">The sequence shown here is derived from an EMBL/GenBank/DDBJ whole genome shotgun (WGS) entry which is preliminary data.</text>
</comment>
<comment type="subunit">
    <text evidence="2">Homodimer.</text>
</comment>
<feature type="active site" evidence="2">
    <location>
        <position position="14"/>
    </location>
</feature>
<feature type="binding site" evidence="2">
    <location>
        <position position="63"/>
    </location>
    <ligand>
        <name>substrate</name>
    </ligand>
</feature>
<dbReference type="PANTHER" id="PTHR10291:SF0">
    <property type="entry name" value="DEHYDRODOLICHYL DIPHOSPHATE SYNTHASE 2"/>
    <property type="match status" value="1"/>
</dbReference>
<dbReference type="Gene3D" id="3.40.1180.10">
    <property type="entry name" value="Decaprenyl diphosphate synthase-like"/>
    <property type="match status" value="1"/>
</dbReference>
<feature type="binding site" evidence="2">
    <location>
        <position position="14"/>
    </location>
    <ligand>
        <name>Mg(2+)</name>
        <dbReference type="ChEBI" id="CHEBI:18420"/>
    </ligand>
</feature>
<dbReference type="PANTHER" id="PTHR10291">
    <property type="entry name" value="DEHYDRODOLICHYL DIPHOSPHATE SYNTHASE FAMILY MEMBER"/>
    <property type="match status" value="1"/>
</dbReference>
<dbReference type="InterPro" id="IPR036424">
    <property type="entry name" value="UPP_synth-like_sf"/>
</dbReference>
<dbReference type="Proteomes" id="UP000093336">
    <property type="component" value="Unassembled WGS sequence"/>
</dbReference>
<feature type="binding site" evidence="2">
    <location>
        <position position="201"/>
    </location>
    <ligand>
        <name>Mg(2+)</name>
        <dbReference type="ChEBI" id="CHEBI:18420"/>
    </ligand>
</feature>
<dbReference type="InterPro" id="IPR018520">
    <property type="entry name" value="UPP_synth-like_CS"/>
</dbReference>
<feature type="binding site" evidence="2">
    <location>
        <begin position="15"/>
        <end position="18"/>
    </location>
    <ligand>
        <name>substrate</name>
    </ligand>
</feature>
<sequence length="244" mass="27831">MNERIPQHVAIIMDGNGRWAQNRGLLRVEGHRAGAEAVKTVIRCCLQHQIPVLSLFAFSSENWSRPETEVEFLMRLFIDALGREVQELHQHGICLRFTGDRAGLSVELQKQMQVAENLTVGNKRLILNVVVNYGGKWDIVQATKAIATRVATGELKIEAINEGVISETLSTHGLPEPDLFIRTSGEQRISNFFLWQLAYTELYFTETHWPDFTAEEFKKALANFSQRERRYGKISQQINKAKHV</sequence>
<evidence type="ECO:0000256" key="1">
    <source>
        <dbReference type="ARBA" id="ARBA00022679"/>
    </source>
</evidence>
<evidence type="ECO:0000313" key="3">
    <source>
        <dbReference type="EMBL" id="OCH97200.1"/>
    </source>
</evidence>
<organism evidence="3 4">
    <name type="scientific">Legionella jamestowniensis</name>
    <dbReference type="NCBI Taxonomy" id="455"/>
    <lineage>
        <taxon>Bacteria</taxon>
        <taxon>Pseudomonadati</taxon>
        <taxon>Pseudomonadota</taxon>
        <taxon>Gammaproteobacteria</taxon>
        <taxon>Legionellales</taxon>
        <taxon>Legionellaceae</taxon>
        <taxon>Legionella</taxon>
    </lineage>
</organism>
<keyword evidence="4" id="KW-1185">Reference proteome</keyword>
<feature type="binding site" evidence="2">
    <location>
        <position position="31"/>
    </location>
    <ligand>
        <name>substrate</name>
    </ligand>
</feature>
<feature type="binding site" evidence="2">
    <location>
        <position position="182"/>
    </location>
    <ligand>
        <name>substrate</name>
    </ligand>
</feature>
<feature type="binding site" evidence="2">
    <location>
        <begin position="188"/>
        <end position="190"/>
    </location>
    <ligand>
        <name>substrate</name>
    </ligand>
</feature>
<feature type="binding site" evidence="2">
    <location>
        <position position="65"/>
    </location>
    <ligand>
        <name>substrate</name>
    </ligand>
</feature>
<feature type="binding site" evidence="2">
    <location>
        <begin position="59"/>
        <end position="61"/>
    </location>
    <ligand>
        <name>substrate</name>
    </ligand>
</feature>
<protein>
    <recommendedName>
        <fullName evidence="2">Ditrans,polycis-undecaprenyl-diphosphate synthase ((2E,6E)-farnesyl-diphosphate specific)</fullName>
        <ecNumber evidence="2">2.5.1.31</ecNumber>
    </recommendedName>
    <alternativeName>
        <fullName evidence="2">Ditrans,polycis-undecaprenylcistransferase</fullName>
    </alternativeName>
    <alternativeName>
        <fullName evidence="2">Undecaprenyl diphosphate synthase</fullName>
        <shortName evidence="2">UDS</shortName>
    </alternativeName>
    <alternativeName>
        <fullName evidence="2">Undecaprenyl pyrophosphate synthase</fullName>
        <shortName evidence="2">UPP synthase</shortName>
    </alternativeName>
</protein>
<keyword evidence="1 2" id="KW-0808">Transferase</keyword>
<dbReference type="CDD" id="cd00475">
    <property type="entry name" value="Cis_IPPS"/>
    <property type="match status" value="1"/>
</dbReference>
<feature type="active site" description="Proton acceptor" evidence="2">
    <location>
        <position position="62"/>
    </location>
</feature>
<dbReference type="SUPFAM" id="SSF64005">
    <property type="entry name" value="Undecaprenyl diphosphate synthase"/>
    <property type="match status" value="1"/>
</dbReference>
<dbReference type="HAMAP" id="MF_01139">
    <property type="entry name" value="ISPT"/>
    <property type="match status" value="1"/>
</dbReference>
<keyword evidence="2" id="KW-0133">Cell shape</keyword>
<comment type="cofactor">
    <cofactor evidence="2">
        <name>Mg(2+)</name>
        <dbReference type="ChEBI" id="CHEBI:18420"/>
    </cofactor>
    <text evidence="2">Binds 2 magnesium ions per subunit.</text>
</comment>
<proteinExistence type="inferred from homology"/>
<dbReference type="InterPro" id="IPR001441">
    <property type="entry name" value="UPP_synth-like"/>
</dbReference>
<feature type="binding site" evidence="2">
    <location>
        <position position="27"/>
    </location>
    <ligand>
        <name>substrate</name>
    </ligand>
</feature>
<keyword evidence="2" id="KW-0961">Cell wall biogenesis/degradation</keyword>
<reference evidence="3 4" key="1">
    <citation type="submission" date="2016-05" db="EMBL/GenBank/DDBJ databases">
        <authorList>
            <person name="Prochazka B."/>
            <person name="Indra A."/>
            <person name="Hasenberger P."/>
            <person name="Blaschitz M."/>
            <person name="Wagner L."/>
            <person name="Wewalka G."/>
            <person name="Sorschag S."/>
            <person name="Schmid D."/>
            <person name="Ruppitsch W."/>
        </authorList>
    </citation>
    <scope>NUCLEOTIDE SEQUENCE [LARGE SCALE GENOMIC DNA]</scope>
    <source>
        <strain evidence="3 4">974010_12</strain>
    </source>
</reference>
<dbReference type="RefSeq" id="WP_058450834.1">
    <property type="nucleotide sequence ID" value="NZ_CAAAJF010000001.1"/>
</dbReference>